<feature type="domain" description="Radical SAM core" evidence="1">
    <location>
        <begin position="250"/>
        <end position="480"/>
    </location>
</feature>
<dbReference type="OrthoDB" id="9806827at2"/>
<name>A0A4P8L392_9BACT</name>
<dbReference type="Proteomes" id="UP000298602">
    <property type="component" value="Chromosome"/>
</dbReference>
<reference evidence="2 3" key="2">
    <citation type="submission" date="2019-05" db="EMBL/GenBank/DDBJ databases">
        <authorList>
            <person name="Suflita J.M."/>
            <person name="Marks C.R."/>
        </authorList>
    </citation>
    <scope>NUCLEOTIDE SEQUENCE [LARGE SCALE GENOMIC DNA]</scope>
    <source>
        <strain evidence="2 3">ALDC</strain>
    </source>
</reference>
<dbReference type="KEGG" id="dax:FDQ92_09265"/>
<dbReference type="SMART" id="SM00729">
    <property type="entry name" value="Elp3"/>
    <property type="match status" value="1"/>
</dbReference>
<proteinExistence type="predicted"/>
<dbReference type="RefSeq" id="WP_137424414.1">
    <property type="nucleotide sequence ID" value="NZ_CP040098.1"/>
</dbReference>
<dbReference type="PROSITE" id="PS51918">
    <property type="entry name" value="RADICAL_SAM"/>
    <property type="match status" value="1"/>
</dbReference>
<dbReference type="CDD" id="cd01335">
    <property type="entry name" value="Radical_SAM"/>
    <property type="match status" value="1"/>
</dbReference>
<dbReference type="PANTHER" id="PTHR42731:SF1">
    <property type="entry name" value="RADICAL SAM DOMAIN PROTEIN"/>
    <property type="match status" value="1"/>
</dbReference>
<dbReference type="InterPro" id="IPR018768">
    <property type="entry name" value="DUF2344"/>
</dbReference>
<reference evidence="2 3" key="1">
    <citation type="submission" date="2019-05" db="EMBL/GenBank/DDBJ databases">
        <title>The Complete Genome Sequence of the n-alkane-degrading Desulfoglaeba alkanexedens ALDC reveals multiple alkylsuccinate synthase gene clusters.</title>
        <authorList>
            <person name="Callaghan A.V."/>
            <person name="Davidova I.A."/>
            <person name="Duncan K.E."/>
            <person name="Morris B."/>
            <person name="McInerney M.J."/>
        </authorList>
    </citation>
    <scope>NUCLEOTIDE SEQUENCE [LARGE SCALE GENOMIC DNA]</scope>
    <source>
        <strain evidence="2 3">ALDC</strain>
    </source>
</reference>
<dbReference type="Pfam" id="PF04055">
    <property type="entry name" value="Radical_SAM"/>
    <property type="match status" value="1"/>
</dbReference>
<sequence>MHERLLEGILKPGRYTGGEFNAHNKDFESAQVRFALAFPDVYEVGFSHLGLRLLYHLLNRKEAVLADRVYAPWPDFEARLRETGEPLQGIESGRPLHEFDFVGVSLQYELSYTNIFTLLDLGRIPFSAGERTVRDPWVIAGGPCAFNPEPLADFFDFIVLGEAEDVFDPLIRLHEAWRRARASRREFLEAVRKIRGVYVPSFFSVRYRKDGEVEAIEPEFPDYVRVEKRVISDLDSASPLPERPLVPLVDVVHNRLSVEIARGCTRGCRFCQAGFIYRPVRERDPQAVIASATEALRQSGYEELSLLSLSAGDYSGIEPLLAALMERCGPERVAVSLPSMRVGTLTPELMECIRKVRKTGFTVAPEAGSERLRRVINKDVSDRDLLETAENAFQLGWKLIKLYFMIGLPTETEDDIEALIRLSLEALEVAKRWRASVNVSVSTFVPKPFTAFQWRGQLERDEVERRLARVKQGCRRPGLKVKWNDPDQSVLEAVFSRGDRRLSAVLRRAWEQGARFDSWSEHMKTDVWGKAFREAGLDPHWYAQRELERDSVLPWDHLSAGVEKAFLWKEYERALAEEYTEDCRRGRCGACGACDHETVAPVIREKAPLRTAQQALPAVAGDRSFLCWIRYRKEGPARFIGQLELSRVLERALRRSGLPVAYSAGFHPHVKVSFGEALPLGMESEAEEAYLVLTEPLDAADVRNRLNPCLPAGVEVLEAARVERRQPVPAARRVTYRVSHLTPWMVKSIVRNYREHLDEFFTKTTKRRELRIRLGEVLMGIREADESSAIIDVLEKPGLCVRPQNILRFLMGEQSGALCGYRVRKLRVTPLEGGDDDSRTHYQR</sequence>
<protein>
    <submittedName>
        <fullName evidence="2">TIGR03960 family B12-binding radical SAM protein</fullName>
    </submittedName>
</protein>
<dbReference type="InterPro" id="IPR006638">
    <property type="entry name" value="Elp3/MiaA/NifB-like_rSAM"/>
</dbReference>
<dbReference type="NCBIfam" id="TIGR03936">
    <property type="entry name" value="sam_1_link_chp"/>
    <property type="match status" value="1"/>
</dbReference>
<dbReference type="InterPro" id="IPR058240">
    <property type="entry name" value="rSAM_sf"/>
</dbReference>
<dbReference type="InterPro" id="IPR045784">
    <property type="entry name" value="Radical_SAM_N2"/>
</dbReference>
<dbReference type="SFLD" id="SFLDG01082">
    <property type="entry name" value="B12-binding_domain_containing"/>
    <property type="match status" value="1"/>
</dbReference>
<dbReference type="EMBL" id="CP040098">
    <property type="protein sequence ID" value="QCQ22329.1"/>
    <property type="molecule type" value="Genomic_DNA"/>
</dbReference>
<evidence type="ECO:0000313" key="3">
    <source>
        <dbReference type="Proteomes" id="UP000298602"/>
    </source>
</evidence>
<dbReference type="InterPro" id="IPR023862">
    <property type="entry name" value="CHP03960_rSAM"/>
</dbReference>
<dbReference type="InterPro" id="IPR023404">
    <property type="entry name" value="rSAM_horseshoe"/>
</dbReference>
<dbReference type="AlphaFoldDB" id="A0A4P8L392"/>
<accession>A0A4P8L392</accession>
<dbReference type="InterPro" id="IPR007197">
    <property type="entry name" value="rSAM"/>
</dbReference>
<dbReference type="Pfam" id="PF10105">
    <property type="entry name" value="DUF2344"/>
    <property type="match status" value="1"/>
</dbReference>
<dbReference type="GO" id="GO:0003824">
    <property type="term" value="F:catalytic activity"/>
    <property type="evidence" value="ECO:0007669"/>
    <property type="project" value="InterPro"/>
</dbReference>
<gene>
    <name evidence="2" type="ORF">FDQ92_09265</name>
</gene>
<dbReference type="SUPFAM" id="SSF102114">
    <property type="entry name" value="Radical SAM enzymes"/>
    <property type="match status" value="1"/>
</dbReference>
<keyword evidence="3" id="KW-1185">Reference proteome</keyword>
<organism evidence="2 3">
    <name type="scientific">Desulfoglaeba alkanexedens ALDC</name>
    <dbReference type="NCBI Taxonomy" id="980445"/>
    <lineage>
        <taxon>Bacteria</taxon>
        <taxon>Pseudomonadati</taxon>
        <taxon>Thermodesulfobacteriota</taxon>
        <taxon>Syntrophobacteria</taxon>
        <taxon>Syntrophobacterales</taxon>
        <taxon>Syntrophobacteraceae</taxon>
        <taxon>Desulfoglaeba</taxon>
    </lineage>
</organism>
<dbReference type="NCBIfam" id="TIGR03960">
    <property type="entry name" value="rSAM_fuse_unch"/>
    <property type="match status" value="1"/>
</dbReference>
<evidence type="ECO:0000313" key="2">
    <source>
        <dbReference type="EMBL" id="QCQ22329.1"/>
    </source>
</evidence>
<dbReference type="PANTHER" id="PTHR42731">
    <property type="entry name" value="SLL1084 PROTEIN"/>
    <property type="match status" value="1"/>
</dbReference>
<dbReference type="GO" id="GO:0051536">
    <property type="term" value="F:iron-sulfur cluster binding"/>
    <property type="evidence" value="ECO:0007669"/>
    <property type="project" value="InterPro"/>
</dbReference>
<dbReference type="Gene3D" id="3.80.30.20">
    <property type="entry name" value="tm_1862 like domain"/>
    <property type="match status" value="1"/>
</dbReference>
<dbReference type="Pfam" id="PF19864">
    <property type="entry name" value="Radical_SAM_N2"/>
    <property type="match status" value="1"/>
</dbReference>
<evidence type="ECO:0000259" key="1">
    <source>
        <dbReference type="PROSITE" id="PS51918"/>
    </source>
</evidence>
<dbReference type="SFLD" id="SFLDS00029">
    <property type="entry name" value="Radical_SAM"/>
    <property type="match status" value="1"/>
</dbReference>